<dbReference type="KEGG" id="clf:GJQ69_02805"/>
<dbReference type="Pfam" id="PF13560">
    <property type="entry name" value="HTH_31"/>
    <property type="match status" value="1"/>
</dbReference>
<evidence type="ECO:0000313" key="3">
    <source>
        <dbReference type="EMBL" id="QKN23507.1"/>
    </source>
</evidence>
<accession>A0A859DNE1</accession>
<dbReference type="EMBL" id="CP046051">
    <property type="protein sequence ID" value="QKN23507.1"/>
    <property type="molecule type" value="Genomic_DNA"/>
</dbReference>
<dbReference type="SUPFAM" id="SSF47413">
    <property type="entry name" value="lambda repressor-like DNA-binding domains"/>
    <property type="match status" value="1"/>
</dbReference>
<dbReference type="GO" id="GO:0003677">
    <property type="term" value="F:DNA binding"/>
    <property type="evidence" value="ECO:0007669"/>
    <property type="project" value="UniProtKB-KW"/>
</dbReference>
<organism evidence="3 4">
    <name type="scientific">Caproicibacterium lactatifermentans</name>
    <dbReference type="NCBI Taxonomy" id="2666138"/>
    <lineage>
        <taxon>Bacteria</taxon>
        <taxon>Bacillati</taxon>
        <taxon>Bacillota</taxon>
        <taxon>Clostridia</taxon>
        <taxon>Eubacteriales</taxon>
        <taxon>Oscillospiraceae</taxon>
        <taxon>Caproicibacterium</taxon>
    </lineage>
</organism>
<feature type="domain" description="HTH cro/C1-type" evidence="2">
    <location>
        <begin position="11"/>
        <end position="65"/>
    </location>
</feature>
<evidence type="ECO:0000313" key="4">
    <source>
        <dbReference type="Proteomes" id="UP000501316"/>
    </source>
</evidence>
<name>A0A859DNE1_9FIRM</name>
<reference evidence="3 4" key="1">
    <citation type="submission" date="2019-11" db="EMBL/GenBank/DDBJ databases">
        <authorList>
            <person name="Ren C."/>
            <person name="Wang H."/>
            <person name="Xu Y."/>
        </authorList>
    </citation>
    <scope>NUCLEOTIDE SEQUENCE [LARGE SCALE GENOMIC DNA]</scope>
    <source>
        <strain evidence="3 4">LBM 19010</strain>
    </source>
</reference>
<dbReference type="PANTHER" id="PTHR46558:SF14">
    <property type="entry name" value="HTH-TYPE TRANSCRIPTIONAL REGULATOR ANSR"/>
    <property type="match status" value="1"/>
</dbReference>
<evidence type="ECO:0000259" key="2">
    <source>
        <dbReference type="PROSITE" id="PS50943"/>
    </source>
</evidence>
<sequence length="127" mass="14576">MDLRTSLGKRLRTLRAKWGYTQQDISSILQIDRSTYAYYETSRSTPPLSTLKKLADVYHVPLSDLFGNEEAPPQFSDSAPGVFADLDHNKSHIYDLCPEERQLIAMYRLANQETRGKIMELLHTKNS</sequence>
<dbReference type="PANTHER" id="PTHR46558">
    <property type="entry name" value="TRACRIPTIONAL REGULATORY PROTEIN-RELATED-RELATED"/>
    <property type="match status" value="1"/>
</dbReference>
<dbReference type="InterPro" id="IPR001387">
    <property type="entry name" value="Cro/C1-type_HTH"/>
</dbReference>
<dbReference type="Proteomes" id="UP000501316">
    <property type="component" value="Chromosome"/>
</dbReference>
<gene>
    <name evidence="3" type="ORF">GJQ69_02805</name>
</gene>
<dbReference type="AlphaFoldDB" id="A0A859DNE1"/>
<dbReference type="SMART" id="SM00530">
    <property type="entry name" value="HTH_XRE"/>
    <property type="match status" value="1"/>
</dbReference>
<dbReference type="Gene3D" id="1.10.260.40">
    <property type="entry name" value="lambda repressor-like DNA-binding domains"/>
    <property type="match status" value="1"/>
</dbReference>
<protein>
    <submittedName>
        <fullName evidence="3">Helix-turn-helix domain-containing protein</fullName>
    </submittedName>
</protein>
<dbReference type="PROSITE" id="PS50943">
    <property type="entry name" value="HTH_CROC1"/>
    <property type="match status" value="1"/>
</dbReference>
<dbReference type="RefSeq" id="WP_174192874.1">
    <property type="nucleotide sequence ID" value="NZ_CP046051.1"/>
</dbReference>
<dbReference type="InterPro" id="IPR010982">
    <property type="entry name" value="Lambda_DNA-bd_dom_sf"/>
</dbReference>
<dbReference type="CDD" id="cd00093">
    <property type="entry name" value="HTH_XRE"/>
    <property type="match status" value="1"/>
</dbReference>
<keyword evidence="1" id="KW-0238">DNA-binding</keyword>
<proteinExistence type="predicted"/>
<evidence type="ECO:0000256" key="1">
    <source>
        <dbReference type="ARBA" id="ARBA00023125"/>
    </source>
</evidence>